<keyword evidence="4" id="KW-0012">Acyltransferase</keyword>
<dbReference type="Proteomes" id="UP000424673">
    <property type="component" value="Plasmid unnamed2"/>
</dbReference>
<keyword evidence="2" id="KW-0472">Membrane</keyword>
<feature type="compositionally biased region" description="Basic and acidic residues" evidence="1">
    <location>
        <begin position="13"/>
        <end position="23"/>
    </location>
</feature>
<accession>A0A3G8MD55</accession>
<evidence type="ECO:0000259" key="3">
    <source>
        <dbReference type="Pfam" id="PF01757"/>
    </source>
</evidence>
<keyword evidence="4" id="KW-0808">Transferase</keyword>
<proteinExistence type="predicted"/>
<protein>
    <submittedName>
        <fullName evidence="4">Acyltransferase</fullName>
    </submittedName>
</protein>
<evidence type="ECO:0000313" key="5">
    <source>
        <dbReference type="EMBL" id="QGM95933.1"/>
    </source>
</evidence>
<keyword evidence="2" id="KW-0812">Transmembrane</keyword>
<geneLocation type="plasmid" evidence="5 7">
    <name>unnamed2</name>
</geneLocation>
<feature type="transmembrane region" description="Helical" evidence="2">
    <location>
        <begin position="192"/>
        <end position="216"/>
    </location>
</feature>
<evidence type="ECO:0000313" key="6">
    <source>
        <dbReference type="Proteomes" id="UP000273982"/>
    </source>
</evidence>
<keyword evidence="4" id="KW-0614">Plasmid</keyword>
<geneLocation type="plasmid" evidence="4">
    <name>pGW6_2</name>
</geneLocation>
<dbReference type="PANTHER" id="PTHR23028">
    <property type="entry name" value="ACETYLTRANSFERASE"/>
    <property type="match status" value="1"/>
</dbReference>
<dbReference type="PANTHER" id="PTHR23028:SF53">
    <property type="entry name" value="ACYL_TRANSF_3 DOMAIN-CONTAINING PROTEIN"/>
    <property type="match status" value="1"/>
</dbReference>
<feature type="transmembrane region" description="Helical" evidence="2">
    <location>
        <begin position="237"/>
        <end position="264"/>
    </location>
</feature>
<feature type="transmembrane region" description="Helical" evidence="2">
    <location>
        <begin position="333"/>
        <end position="354"/>
    </location>
</feature>
<dbReference type="AlphaFoldDB" id="A0A3G8MD55"/>
<evidence type="ECO:0000313" key="4">
    <source>
        <dbReference type="EMBL" id="AZG79042.1"/>
    </source>
</evidence>
<reference evidence="4 6" key="1">
    <citation type="submission" date="2018-11" db="EMBL/GenBank/DDBJ databases">
        <title>Genome squencing of methanotrophic bacteria isolated from alkaline groundwater in Korea.</title>
        <authorList>
            <person name="Nguyen L.N."/>
        </authorList>
    </citation>
    <scope>NUCLEOTIDE SEQUENCE [LARGE SCALE GENOMIC DNA]</scope>
    <source>
        <strain evidence="4 6">GW6</strain>
        <plasmid evidence="4">pGW6_2</plasmid>
        <plasmid evidence="6">pgw6_2</plasmid>
    </source>
</reference>
<dbReference type="EMBL" id="CP034088">
    <property type="protein sequence ID" value="AZG79042.1"/>
    <property type="molecule type" value="Genomic_DNA"/>
</dbReference>
<dbReference type="EMBL" id="CP044330">
    <property type="protein sequence ID" value="QGM95933.1"/>
    <property type="molecule type" value="Genomic_DNA"/>
</dbReference>
<feature type="transmembrane region" description="Helical" evidence="2">
    <location>
        <begin position="108"/>
        <end position="125"/>
    </location>
</feature>
<keyword evidence="2" id="KW-1133">Transmembrane helix</keyword>
<feature type="transmembrane region" description="Helical" evidence="2">
    <location>
        <begin position="308"/>
        <end position="327"/>
    </location>
</feature>
<dbReference type="GO" id="GO:0000271">
    <property type="term" value="P:polysaccharide biosynthetic process"/>
    <property type="evidence" value="ECO:0007669"/>
    <property type="project" value="TreeGrafter"/>
</dbReference>
<reference evidence="5 7" key="2">
    <citation type="journal article" date="2021" name="AMB Express">
        <title>Isolation and characterisation of Methylocystis spp. for poly-3-hydroxybutyrate production using waste methane feedstocks.</title>
        <authorList>
            <person name="Rumah B.L."/>
            <person name="Stead C.E."/>
            <person name="Claxton Stevens B.H."/>
            <person name="Minton N.P."/>
            <person name="Grosse-Honebrink A."/>
            <person name="Zhang Y."/>
        </authorList>
    </citation>
    <scope>NUCLEOTIDE SEQUENCE [LARGE SCALE GENOMIC DNA]</scope>
    <source>
        <strain evidence="5 7">BRCS1</strain>
        <plasmid evidence="5 7">unnamed2</plasmid>
    </source>
</reference>
<feature type="domain" description="Acyltransferase 3" evidence="3">
    <location>
        <begin position="32"/>
        <end position="348"/>
    </location>
</feature>
<dbReference type="Proteomes" id="UP000273982">
    <property type="component" value="Plasmid pGW6_2"/>
</dbReference>
<dbReference type="KEGG" id="mros:EHO51_19730"/>
<dbReference type="InterPro" id="IPR050879">
    <property type="entry name" value="Acyltransferase_3"/>
</dbReference>
<organism evidence="4 6">
    <name type="scientific">Methylocystis rosea</name>
    <dbReference type="NCBI Taxonomy" id="173366"/>
    <lineage>
        <taxon>Bacteria</taxon>
        <taxon>Pseudomonadati</taxon>
        <taxon>Pseudomonadota</taxon>
        <taxon>Alphaproteobacteria</taxon>
        <taxon>Hyphomicrobiales</taxon>
        <taxon>Methylocystaceae</taxon>
        <taxon>Methylocystis</taxon>
    </lineage>
</organism>
<feature type="transmembrane region" description="Helical" evidence="2">
    <location>
        <begin position="37"/>
        <end position="61"/>
    </location>
</feature>
<feature type="transmembrane region" description="Helical" evidence="2">
    <location>
        <begin position="270"/>
        <end position="287"/>
    </location>
</feature>
<dbReference type="GO" id="GO:0016020">
    <property type="term" value="C:membrane"/>
    <property type="evidence" value="ECO:0007669"/>
    <property type="project" value="TreeGrafter"/>
</dbReference>
<evidence type="ECO:0000313" key="7">
    <source>
        <dbReference type="Proteomes" id="UP000424673"/>
    </source>
</evidence>
<feature type="region of interest" description="Disordered" evidence="1">
    <location>
        <begin position="1"/>
        <end position="23"/>
    </location>
</feature>
<name>A0A3G8MD55_9HYPH</name>
<evidence type="ECO:0000256" key="2">
    <source>
        <dbReference type="SAM" id="Phobius"/>
    </source>
</evidence>
<dbReference type="InterPro" id="IPR002656">
    <property type="entry name" value="Acyl_transf_3_dom"/>
</dbReference>
<sequence>MRGCSVDQGSAQTRHDQAEKGHGRLKERIDTLDELRALAIGAVMLSHFALAFGSQSIVAFWLNLPDLSVGVDLFFVISGFLIFQNLADLAESANTFTRVVGAFYARRVTRVALPAWTILAVIALADLEPPASSANDFWAASAFVANVHWARCEIDARCGDALATSHFWSLASEAQFYFLAPALLLARARAPLYVVITAILLLALIPHPHGSLLWALRPEALLLGAALASEVRRRATWLVKAPPVTAGVAAWWSLVASMMARIAIGPFSGLAWALVALISAGVVLGRLKGPPIAGPVGNAVRRAGRVSFSVYLVHLPLIGVAAESFAAKIGVTPAVFGALAAIAAATIVVEFAIVQPAAQLGRAWSARIALKEAPMRSSRAKIRSSAM</sequence>
<dbReference type="GO" id="GO:0016747">
    <property type="term" value="F:acyltransferase activity, transferring groups other than amino-acyl groups"/>
    <property type="evidence" value="ECO:0007669"/>
    <property type="project" value="InterPro"/>
</dbReference>
<keyword evidence="7" id="KW-1185">Reference proteome</keyword>
<evidence type="ECO:0000256" key="1">
    <source>
        <dbReference type="SAM" id="MobiDB-lite"/>
    </source>
</evidence>
<geneLocation type="plasmid" evidence="6">
    <name>pgw6_2</name>
</geneLocation>
<dbReference type="Pfam" id="PF01757">
    <property type="entry name" value="Acyl_transf_3"/>
    <property type="match status" value="1"/>
</dbReference>
<feature type="transmembrane region" description="Helical" evidence="2">
    <location>
        <begin position="67"/>
        <end position="87"/>
    </location>
</feature>
<gene>
    <name evidence="4" type="ORF">EHO51_19730</name>
    <name evidence="5" type="ORF">F7D13_17785</name>
</gene>